<dbReference type="EMBL" id="JAGPYM010000004">
    <property type="protein sequence ID" value="KAH6895104.1"/>
    <property type="molecule type" value="Genomic_DNA"/>
</dbReference>
<evidence type="ECO:0000256" key="1">
    <source>
        <dbReference type="SAM" id="MobiDB-lite"/>
    </source>
</evidence>
<sequence>MLHNSRFETVSARFSPSRLRDSFRRSSRSSSARDSYSSHTSISSSASTINSIIMRQPSLAGLEEERRKFGSELHVLEPRPLVYWGSVEEPQGEDG</sequence>
<reference evidence="2 3" key="1">
    <citation type="journal article" date="2021" name="Nat. Commun.">
        <title>Genetic determinants of endophytism in the Arabidopsis root mycobiome.</title>
        <authorList>
            <person name="Mesny F."/>
            <person name="Miyauchi S."/>
            <person name="Thiergart T."/>
            <person name="Pickel B."/>
            <person name="Atanasova L."/>
            <person name="Karlsson M."/>
            <person name="Huettel B."/>
            <person name="Barry K.W."/>
            <person name="Haridas S."/>
            <person name="Chen C."/>
            <person name="Bauer D."/>
            <person name="Andreopoulos W."/>
            <person name="Pangilinan J."/>
            <person name="LaButti K."/>
            <person name="Riley R."/>
            <person name="Lipzen A."/>
            <person name="Clum A."/>
            <person name="Drula E."/>
            <person name="Henrissat B."/>
            <person name="Kohler A."/>
            <person name="Grigoriev I.V."/>
            <person name="Martin F.M."/>
            <person name="Hacquard S."/>
        </authorList>
    </citation>
    <scope>NUCLEOTIDE SEQUENCE [LARGE SCALE GENOMIC DNA]</scope>
    <source>
        <strain evidence="2 3">MPI-CAGE-CH-0241</strain>
    </source>
</reference>
<dbReference type="AlphaFoldDB" id="A0A9P9ATX4"/>
<protein>
    <submittedName>
        <fullName evidence="2">Uncharacterized protein</fullName>
    </submittedName>
</protein>
<dbReference type="OrthoDB" id="5206390at2759"/>
<gene>
    <name evidence="2" type="ORF">B0T10DRAFT_557343</name>
</gene>
<organism evidence="2 3">
    <name type="scientific">Thelonectria olida</name>
    <dbReference type="NCBI Taxonomy" id="1576542"/>
    <lineage>
        <taxon>Eukaryota</taxon>
        <taxon>Fungi</taxon>
        <taxon>Dikarya</taxon>
        <taxon>Ascomycota</taxon>
        <taxon>Pezizomycotina</taxon>
        <taxon>Sordariomycetes</taxon>
        <taxon>Hypocreomycetidae</taxon>
        <taxon>Hypocreales</taxon>
        <taxon>Nectriaceae</taxon>
        <taxon>Thelonectria</taxon>
    </lineage>
</organism>
<accession>A0A9P9ATX4</accession>
<keyword evidence="3" id="KW-1185">Reference proteome</keyword>
<dbReference type="Proteomes" id="UP000777438">
    <property type="component" value="Unassembled WGS sequence"/>
</dbReference>
<name>A0A9P9ATX4_9HYPO</name>
<evidence type="ECO:0000313" key="2">
    <source>
        <dbReference type="EMBL" id="KAH6895104.1"/>
    </source>
</evidence>
<evidence type="ECO:0000313" key="3">
    <source>
        <dbReference type="Proteomes" id="UP000777438"/>
    </source>
</evidence>
<feature type="compositionally biased region" description="Low complexity" evidence="1">
    <location>
        <begin position="28"/>
        <end position="48"/>
    </location>
</feature>
<feature type="region of interest" description="Disordered" evidence="1">
    <location>
        <begin position="1"/>
        <end position="48"/>
    </location>
</feature>
<comment type="caution">
    <text evidence="2">The sequence shown here is derived from an EMBL/GenBank/DDBJ whole genome shotgun (WGS) entry which is preliminary data.</text>
</comment>
<proteinExistence type="predicted"/>